<accession>A0A3R8T1V4</accession>
<dbReference type="EMBL" id="RRUE01000002">
    <property type="protein sequence ID" value="RRN44441.1"/>
    <property type="molecule type" value="Genomic_DNA"/>
</dbReference>
<evidence type="ECO:0000313" key="2">
    <source>
        <dbReference type="Proteomes" id="UP000270261"/>
    </source>
</evidence>
<dbReference type="Proteomes" id="UP000270261">
    <property type="component" value="Unassembled WGS sequence"/>
</dbReference>
<comment type="caution">
    <text evidence="1">The sequence shown here is derived from an EMBL/GenBank/DDBJ whole genome shotgun (WGS) entry which is preliminary data.</text>
</comment>
<keyword evidence="2" id="KW-1185">Reference proteome</keyword>
<protein>
    <submittedName>
        <fullName evidence="1">Uncharacterized protein</fullName>
    </submittedName>
</protein>
<dbReference type="RefSeq" id="WP_125096634.1">
    <property type="nucleotide sequence ID" value="NZ_RRUE01000002.1"/>
</dbReference>
<evidence type="ECO:0000313" key="1">
    <source>
        <dbReference type="EMBL" id="RRN44441.1"/>
    </source>
</evidence>
<reference evidence="1 2" key="1">
    <citation type="submission" date="2018-11" db="EMBL/GenBank/DDBJ databases">
        <title>Genome sequencing of Lautropia sp. KCOM 2505 (= ChDC F240).</title>
        <authorList>
            <person name="Kook J.-K."/>
            <person name="Park S.-N."/>
            <person name="Lim Y.K."/>
        </authorList>
    </citation>
    <scope>NUCLEOTIDE SEQUENCE [LARGE SCALE GENOMIC DNA]</scope>
    <source>
        <strain evidence="1 2">KCOM 2505</strain>
    </source>
</reference>
<sequence length="135" mass="14819">MNTPDQPTDSPGRQMFGQFIQQESASTDDLPQPDAFSLDMHAMHVGARFHDHVLGHGQLAAQAFHSGLLVSGLQAGLQHDMVRTNGVIEAPPPCLVLELMMGGHVQWTDRHGARHRGGPHGEIWCFSGLPDWREP</sequence>
<organism evidence="1 2">
    <name type="scientific">Lautropia dentalis</name>
    <dbReference type="NCBI Taxonomy" id="2490857"/>
    <lineage>
        <taxon>Bacteria</taxon>
        <taxon>Pseudomonadati</taxon>
        <taxon>Pseudomonadota</taxon>
        <taxon>Betaproteobacteria</taxon>
        <taxon>Burkholderiales</taxon>
        <taxon>Burkholderiaceae</taxon>
        <taxon>Lautropia</taxon>
    </lineage>
</organism>
<name>A0A3R8T1V4_9BURK</name>
<dbReference type="AlphaFoldDB" id="A0A3R8T1V4"/>
<gene>
    <name evidence="1" type="ORF">EHV23_14160</name>
</gene>
<proteinExistence type="predicted"/>